<name>A0A8S0UB50_OLEEU</name>
<dbReference type="AlphaFoldDB" id="A0A8S0UB50"/>
<gene>
    <name evidence="1" type="ORF">OLEA9_A101354</name>
</gene>
<keyword evidence="2" id="KW-1185">Reference proteome</keyword>
<protein>
    <submittedName>
        <fullName evidence="1">Feruloyl ortho-hydroxylase 1-like</fullName>
    </submittedName>
</protein>
<proteinExistence type="predicted"/>
<comment type="caution">
    <text evidence="1">The sequence shown here is derived from an EMBL/GenBank/DDBJ whole genome shotgun (WGS) entry which is preliminary data.</text>
</comment>
<reference evidence="1 2" key="1">
    <citation type="submission" date="2019-12" db="EMBL/GenBank/DDBJ databases">
        <authorList>
            <person name="Alioto T."/>
            <person name="Alioto T."/>
            <person name="Gomez Garrido J."/>
        </authorList>
    </citation>
    <scope>NUCLEOTIDE SEQUENCE [LARGE SCALE GENOMIC DNA]</scope>
</reference>
<evidence type="ECO:0000313" key="2">
    <source>
        <dbReference type="Proteomes" id="UP000594638"/>
    </source>
</evidence>
<dbReference type="Proteomes" id="UP000594638">
    <property type="component" value="Unassembled WGS sequence"/>
</dbReference>
<evidence type="ECO:0000313" key="1">
    <source>
        <dbReference type="EMBL" id="CAA3015392.1"/>
    </source>
</evidence>
<organism evidence="1 2">
    <name type="scientific">Olea europaea subsp. europaea</name>
    <dbReference type="NCBI Taxonomy" id="158383"/>
    <lineage>
        <taxon>Eukaryota</taxon>
        <taxon>Viridiplantae</taxon>
        <taxon>Streptophyta</taxon>
        <taxon>Embryophyta</taxon>
        <taxon>Tracheophyta</taxon>
        <taxon>Spermatophyta</taxon>
        <taxon>Magnoliopsida</taxon>
        <taxon>eudicotyledons</taxon>
        <taxon>Gunneridae</taxon>
        <taxon>Pentapetalae</taxon>
        <taxon>asterids</taxon>
        <taxon>lamiids</taxon>
        <taxon>Lamiales</taxon>
        <taxon>Oleaceae</taxon>
        <taxon>Oleeae</taxon>
        <taxon>Olea</taxon>
    </lineage>
</organism>
<accession>A0A8S0UB50</accession>
<dbReference type="EMBL" id="CACTIH010007547">
    <property type="protein sequence ID" value="CAA3015392.1"/>
    <property type="molecule type" value="Genomic_DNA"/>
</dbReference>
<dbReference type="Gramene" id="OE9A101354T1">
    <property type="protein sequence ID" value="OE9A101354C1"/>
    <property type="gene ID" value="OE9A101354"/>
</dbReference>
<sequence length="116" mass="13435">MSESLAELQNLVDFVVNKGNGVKGRSQTDLKSITKLKIQSAEQQPSYVSFRSSIMGSQLRFFRLPVEERRKYLKENSPSPTVQLRTTSSLLVEKVMEWKYYLIHFCDDQEIDDSKL</sequence>